<name>A0A7R5WS27_9POXV</name>
<proteinExistence type="predicted"/>
<gene>
    <name evidence="1" type="ORF">DLEV_117</name>
</gene>
<organism evidence="1 2">
    <name type="scientific">Diachasmimorpha longicaudata entomopoxvirus</name>
    <dbReference type="NCBI Taxonomy" id="109981"/>
    <lineage>
        <taxon>Viruses</taxon>
        <taxon>Varidnaviria</taxon>
        <taxon>Bamfordvirae</taxon>
        <taxon>Nucleocytoviricota</taxon>
        <taxon>Pokkesviricetes</taxon>
        <taxon>Chitovirales</taxon>
        <taxon>Poxviridae</taxon>
        <taxon>Entomopoxvirinae</taxon>
        <taxon>Epsilonentomopoxvirus</taxon>
        <taxon>Epsilonentomopoxvirus dlongicaudata</taxon>
        <taxon>Diachasmimorpha entomopoxvirus</taxon>
    </lineage>
</organism>
<accession>A0A7R5WS27</accession>
<dbReference type="EMBL" id="KR095315">
    <property type="protein sequence ID" value="AKS26408.1"/>
    <property type="molecule type" value="Genomic_DNA"/>
</dbReference>
<protein>
    <submittedName>
        <fullName evidence="1">Uncharacterized protein</fullName>
    </submittedName>
</protein>
<dbReference type="Proteomes" id="UP000593702">
    <property type="component" value="Segment"/>
</dbReference>
<keyword evidence="2" id="KW-1185">Reference proteome</keyword>
<evidence type="ECO:0000313" key="2">
    <source>
        <dbReference type="Proteomes" id="UP000593702"/>
    </source>
</evidence>
<sequence>MSFPRIPKKICQIDNFTEYLNQSDPMDISDEKQNKLISEHNSDICYKFFSTPTGCLVANYEYTVHIFAISTKSIDILCKTKNGSLFVTETNKEMANIFKEYVKKDCVLNKLVLRDCVLYFKIGPTNCLEPLYRFQIAKILSQKYIFEYIESLDPRSTLEPFYKKTLYDEHLADIIDTVIDINKLDPNKKYRVIKVEICLIKNKKKYLIKFENINQIYLSNIYFENEFDTYEPGSTFLMETGELEYDKNTNEATLIIDFLMD</sequence>
<evidence type="ECO:0000313" key="1">
    <source>
        <dbReference type="EMBL" id="AKS26408.1"/>
    </source>
</evidence>
<reference evidence="1 2" key="1">
    <citation type="submission" date="2015-04" db="EMBL/GenBank/DDBJ databases">
        <title>Diachasmimorpha longicaudata entomopoxvirus genome.</title>
        <authorList>
            <person name="Coffman K.A."/>
            <person name="Burke G.R."/>
        </authorList>
    </citation>
    <scope>NUCLEOTIDE SEQUENCE [LARGE SCALE GENOMIC DNA]</scope>
</reference>